<dbReference type="PATRIC" id="fig|466.6.peg.2340"/>
<comment type="caution">
    <text evidence="1">The sequence shown here is derived from an EMBL/GenBank/DDBJ whole genome shotgun (WGS) entry which is preliminary data.</text>
</comment>
<name>A0A0W0VZV6_9GAMM</name>
<accession>A0A0W0VZV6</accession>
<dbReference type="RefSeq" id="WP_058452941.1">
    <property type="nucleotide sequence ID" value="NZ_CAAAIB010000005.1"/>
</dbReference>
<protein>
    <submittedName>
        <fullName evidence="1">Uncharacterized protein</fullName>
    </submittedName>
</protein>
<dbReference type="OrthoDB" id="5633097at2"/>
<keyword evidence="2" id="KW-1185">Reference proteome</keyword>
<evidence type="ECO:0000313" key="2">
    <source>
        <dbReference type="Proteomes" id="UP000054908"/>
    </source>
</evidence>
<reference evidence="1 2" key="1">
    <citation type="submission" date="2015-11" db="EMBL/GenBank/DDBJ databases">
        <title>Genomic analysis of 38 Legionella species identifies large and diverse effector repertoires.</title>
        <authorList>
            <person name="Burstein D."/>
            <person name="Amaro F."/>
            <person name="Zusman T."/>
            <person name="Lifshitz Z."/>
            <person name="Cohen O."/>
            <person name="Gilbert J.A."/>
            <person name="Pupko T."/>
            <person name="Shuman H.A."/>
            <person name="Segal G."/>
        </authorList>
    </citation>
    <scope>NUCLEOTIDE SEQUENCE [LARGE SCALE GENOMIC DNA]</scope>
    <source>
        <strain evidence="1 2">PX-1-G2-E2</strain>
    </source>
</reference>
<evidence type="ECO:0000313" key="1">
    <source>
        <dbReference type="EMBL" id="KTD25222.1"/>
    </source>
</evidence>
<dbReference type="AlphaFoldDB" id="A0A0W0VZV6"/>
<proteinExistence type="predicted"/>
<sequence>MAGKAQRTIRCFLSGLLVLWTLVDYAALSIEDAQLLQKEYQQYQAWVLSRNYLFGTTLNPEPIKALAWQLIYVDMLPPSYPEKEKLLAIYKRKLLPSQISEATQLAQTLRHRYGLSKPFTEEELYQVYTLHENNVSWTDFKFLLPTAETWEHFDKWLDWLAQSNQQQAHAIDQIKHELDKGKQYPIVYGQVMIQGPEPLAMIRSEVKLLDEGFFIVHPVGKTISFALPGYKTVTVSINKKQLLQSVPPVVLVKLGGNKKTGVVGRVLPWSGVEGSNIMLRSVMSEIAKDPWYQPAIPLTITQGGQFYATGLSPGRYELFITTGGINTSKQFTVQENEIRGLSLIDLRKMAGH</sequence>
<dbReference type="Proteomes" id="UP000054908">
    <property type="component" value="Unassembled WGS sequence"/>
</dbReference>
<organism evidence="1 2">
    <name type="scientific">Legionella maceachernii</name>
    <dbReference type="NCBI Taxonomy" id="466"/>
    <lineage>
        <taxon>Bacteria</taxon>
        <taxon>Pseudomonadati</taxon>
        <taxon>Pseudomonadota</taxon>
        <taxon>Gammaproteobacteria</taxon>
        <taxon>Legionellales</taxon>
        <taxon>Legionellaceae</taxon>
        <taxon>Legionella</taxon>
    </lineage>
</organism>
<dbReference type="EMBL" id="LNYL01000045">
    <property type="protein sequence ID" value="KTD25222.1"/>
    <property type="molecule type" value="Genomic_DNA"/>
</dbReference>
<gene>
    <name evidence="1" type="ORF">Lmac_2200</name>
</gene>